<dbReference type="EMBL" id="WXZT01000022">
    <property type="protein sequence ID" value="MZZ15719.1"/>
    <property type="molecule type" value="Genomic_DNA"/>
</dbReference>
<comment type="caution">
    <text evidence="1">The sequence shown here is derived from an EMBL/GenBank/DDBJ whole genome shotgun (WGS) entry which is preliminary data.</text>
</comment>
<evidence type="ECO:0000313" key="2">
    <source>
        <dbReference type="Proteomes" id="UP000644192"/>
    </source>
</evidence>
<accession>A0A424X100</accession>
<dbReference type="Proteomes" id="UP000644192">
    <property type="component" value="Unassembled WGS sequence"/>
</dbReference>
<organism evidence="1 2">
    <name type="scientific">Pseudomonas aeruginosa</name>
    <dbReference type="NCBI Taxonomy" id="287"/>
    <lineage>
        <taxon>Bacteria</taxon>
        <taxon>Pseudomonadati</taxon>
        <taxon>Pseudomonadota</taxon>
        <taxon>Gammaproteobacteria</taxon>
        <taxon>Pseudomonadales</taxon>
        <taxon>Pseudomonadaceae</taxon>
        <taxon>Pseudomonas</taxon>
    </lineage>
</organism>
<dbReference type="AlphaFoldDB" id="A0A424X100"/>
<name>A0A424X100_PSEAI</name>
<gene>
    <name evidence="1" type="ORF">GUL26_25995</name>
</gene>
<dbReference type="RefSeq" id="WP_023124260.1">
    <property type="nucleotide sequence ID" value="NZ_CAADNA010000830.1"/>
</dbReference>
<protein>
    <submittedName>
        <fullName evidence="1">Uncharacterized protein</fullName>
    </submittedName>
</protein>
<sequence>MNTEHKFPITLPNTLEECEELMERLSASCISCRSQIEAAKAEQKATGRSVDEIWYSRASTALRWMNRDKVRLQNHIARLRKDSRRAHNDLANRLLIEALREHVGIEVFQACAEKARQRMEGMQ</sequence>
<reference evidence="1" key="1">
    <citation type="submission" date="2020-01" db="EMBL/GenBank/DDBJ databases">
        <title>Bacteria Cultured from War Wounds Associated with the Conflict in Eastern Ukraine.</title>
        <authorList>
            <person name="Snesrud E."/>
            <person name="Galac M.R."/>
            <person name="Mc Gann P."/>
            <person name="Valentine K."/>
            <person name="Viacheslav K."/>
        </authorList>
    </citation>
    <scope>NUCLEOTIDE SEQUENCE</scope>
    <source>
        <strain evidence="1">VNMU148</strain>
    </source>
</reference>
<evidence type="ECO:0000313" key="1">
    <source>
        <dbReference type="EMBL" id="MZZ15719.1"/>
    </source>
</evidence>
<proteinExistence type="predicted"/>